<dbReference type="GO" id="GO:0006423">
    <property type="term" value="P:cysteinyl-tRNA aminoacylation"/>
    <property type="evidence" value="ECO:0000318"/>
    <property type="project" value="GO_Central"/>
</dbReference>
<feature type="non-terminal residue" evidence="13">
    <location>
        <position position="667"/>
    </location>
</feature>
<evidence type="ECO:0000256" key="11">
    <source>
        <dbReference type="SAM" id="MobiDB-lite"/>
    </source>
</evidence>
<dbReference type="KEGG" id="mbr:MONBRDRAFT_223"/>
<proteinExistence type="inferred from homology"/>
<dbReference type="InterPro" id="IPR009080">
    <property type="entry name" value="tRNAsynth_Ia_anticodon-bd"/>
</dbReference>
<dbReference type="GO" id="GO:0004817">
    <property type="term" value="F:cysteine-tRNA ligase activity"/>
    <property type="evidence" value="ECO:0000318"/>
    <property type="project" value="GO_Central"/>
</dbReference>
<dbReference type="FunCoup" id="A9UUU3">
    <property type="interactions" value="1291"/>
</dbReference>
<evidence type="ECO:0000256" key="4">
    <source>
        <dbReference type="ARBA" id="ARBA00022723"/>
    </source>
</evidence>
<keyword evidence="7" id="KW-0067">ATP-binding</keyword>
<dbReference type="SUPFAM" id="SSF52374">
    <property type="entry name" value="Nucleotidylyl transferase"/>
    <property type="match status" value="1"/>
</dbReference>
<comment type="cofactor">
    <cofactor evidence="1">
        <name>Zn(2+)</name>
        <dbReference type="ChEBI" id="CHEBI:29105"/>
    </cofactor>
</comment>
<dbReference type="Gene3D" id="3.40.50.620">
    <property type="entry name" value="HUPs"/>
    <property type="match status" value="1"/>
</dbReference>
<dbReference type="Gene3D" id="1.20.120.1910">
    <property type="entry name" value="Cysteine-tRNA ligase, C-terminal anti-codon recognition domain"/>
    <property type="match status" value="1"/>
</dbReference>
<dbReference type="PANTHER" id="PTHR10890">
    <property type="entry name" value="CYSTEINYL-TRNA SYNTHETASE"/>
    <property type="match status" value="1"/>
</dbReference>
<gene>
    <name evidence="13" type="ORF">MONBRDRAFT_223</name>
</gene>
<feature type="domain" description="tRNA synthetases class I catalytic" evidence="12">
    <location>
        <begin position="3"/>
        <end position="399"/>
    </location>
</feature>
<dbReference type="OMA" id="EAYWSTP"/>
<dbReference type="RefSeq" id="XP_001744076.1">
    <property type="nucleotide sequence ID" value="XM_001744024.1"/>
</dbReference>
<evidence type="ECO:0000256" key="5">
    <source>
        <dbReference type="ARBA" id="ARBA00022741"/>
    </source>
</evidence>
<feature type="compositionally biased region" description="Basic and acidic residues" evidence="11">
    <location>
        <begin position="599"/>
        <end position="644"/>
    </location>
</feature>
<keyword evidence="14" id="KW-1185">Reference proteome</keyword>
<keyword evidence="6" id="KW-0862">Zinc</keyword>
<dbReference type="InterPro" id="IPR015803">
    <property type="entry name" value="Cys-tRNA-ligase"/>
</dbReference>
<evidence type="ECO:0000256" key="1">
    <source>
        <dbReference type="ARBA" id="ARBA00001947"/>
    </source>
</evidence>
<dbReference type="PANTHER" id="PTHR10890:SF3">
    <property type="entry name" value="CYSTEINE--TRNA LIGASE, CYTOPLASMIC"/>
    <property type="match status" value="1"/>
</dbReference>
<evidence type="ECO:0000256" key="9">
    <source>
        <dbReference type="ARBA" id="ARBA00023146"/>
    </source>
</evidence>
<dbReference type="EC" id="6.1.1.16" evidence="2"/>
<dbReference type="InterPro" id="IPR032678">
    <property type="entry name" value="tRNA-synt_1_cat_dom"/>
</dbReference>
<keyword evidence="4" id="KW-0479">Metal-binding</keyword>
<dbReference type="InParanoid" id="A9UUU3"/>
<reference evidence="13 14" key="1">
    <citation type="journal article" date="2008" name="Nature">
        <title>The genome of the choanoflagellate Monosiga brevicollis and the origin of metazoans.</title>
        <authorList>
            <consortium name="JGI Sequencing"/>
            <person name="King N."/>
            <person name="Westbrook M.J."/>
            <person name="Young S.L."/>
            <person name="Kuo A."/>
            <person name="Abedin M."/>
            <person name="Chapman J."/>
            <person name="Fairclough S."/>
            <person name="Hellsten U."/>
            <person name="Isogai Y."/>
            <person name="Letunic I."/>
            <person name="Marr M."/>
            <person name="Pincus D."/>
            <person name="Putnam N."/>
            <person name="Rokas A."/>
            <person name="Wright K.J."/>
            <person name="Zuzow R."/>
            <person name="Dirks W."/>
            <person name="Good M."/>
            <person name="Goodstein D."/>
            <person name="Lemons D."/>
            <person name="Li W."/>
            <person name="Lyons J.B."/>
            <person name="Morris A."/>
            <person name="Nichols S."/>
            <person name="Richter D.J."/>
            <person name="Salamov A."/>
            <person name="Bork P."/>
            <person name="Lim W.A."/>
            <person name="Manning G."/>
            <person name="Miller W.T."/>
            <person name="McGinnis W."/>
            <person name="Shapiro H."/>
            <person name="Tjian R."/>
            <person name="Grigoriev I.V."/>
            <person name="Rokhsar D."/>
        </authorList>
    </citation>
    <scope>NUCLEOTIDE SEQUENCE [LARGE SCALE GENOMIC DNA]</scope>
    <source>
        <strain evidence="14">MX1 / ATCC 50154</strain>
    </source>
</reference>
<dbReference type="InterPro" id="IPR024909">
    <property type="entry name" value="Cys-tRNA/MSH_ligase"/>
</dbReference>
<dbReference type="eggNOG" id="KOG2007">
    <property type="taxonomic scope" value="Eukaryota"/>
</dbReference>
<dbReference type="HAMAP" id="MF_00041">
    <property type="entry name" value="Cys_tRNA_synth"/>
    <property type="match status" value="1"/>
</dbReference>
<evidence type="ECO:0000256" key="8">
    <source>
        <dbReference type="ARBA" id="ARBA00022917"/>
    </source>
</evidence>
<keyword evidence="8" id="KW-0648">Protein biosynthesis</keyword>
<dbReference type="GO" id="GO:0046872">
    <property type="term" value="F:metal ion binding"/>
    <property type="evidence" value="ECO:0007669"/>
    <property type="project" value="UniProtKB-KW"/>
</dbReference>
<evidence type="ECO:0000256" key="2">
    <source>
        <dbReference type="ARBA" id="ARBA00012832"/>
    </source>
</evidence>
<keyword evidence="5" id="KW-0547">Nucleotide-binding</keyword>
<evidence type="ECO:0000313" key="14">
    <source>
        <dbReference type="Proteomes" id="UP000001357"/>
    </source>
</evidence>
<dbReference type="EMBL" id="CH991546">
    <property type="protein sequence ID" value="EDQ90779.1"/>
    <property type="molecule type" value="Genomic_DNA"/>
</dbReference>
<accession>A9UUU3</accession>
<name>A9UUU3_MONBE</name>
<dbReference type="NCBIfam" id="TIGR00435">
    <property type="entry name" value="cysS"/>
    <property type="match status" value="1"/>
</dbReference>
<dbReference type="STRING" id="81824.A9UUU3"/>
<dbReference type="GeneID" id="5889453"/>
<protein>
    <recommendedName>
        <fullName evidence="2">cysteine--tRNA ligase</fullName>
        <ecNumber evidence="2">6.1.1.16</ecNumber>
    </recommendedName>
    <alternativeName>
        <fullName evidence="10">Cysteinyl-tRNA synthetase</fullName>
    </alternativeName>
</protein>
<feature type="region of interest" description="Disordered" evidence="11">
    <location>
        <begin position="599"/>
        <end position="667"/>
    </location>
</feature>
<dbReference type="GO" id="GO:0005737">
    <property type="term" value="C:cytoplasm"/>
    <property type="evidence" value="ECO:0000318"/>
    <property type="project" value="GO_Central"/>
</dbReference>
<dbReference type="PRINTS" id="PR00983">
    <property type="entry name" value="TRNASYNTHCYS"/>
</dbReference>
<dbReference type="GO" id="GO:0005524">
    <property type="term" value="F:ATP binding"/>
    <property type="evidence" value="ECO:0000318"/>
    <property type="project" value="GO_Central"/>
</dbReference>
<feature type="non-terminal residue" evidence="13">
    <location>
        <position position="1"/>
    </location>
</feature>
<evidence type="ECO:0000256" key="7">
    <source>
        <dbReference type="ARBA" id="ARBA00022840"/>
    </source>
</evidence>
<dbReference type="CDD" id="cd00672">
    <property type="entry name" value="CysRS_core"/>
    <property type="match status" value="1"/>
</dbReference>
<dbReference type="AlphaFoldDB" id="A9UUU3"/>
<dbReference type="Pfam" id="PF01406">
    <property type="entry name" value="tRNA-synt_1e"/>
    <property type="match status" value="1"/>
</dbReference>
<evidence type="ECO:0000256" key="6">
    <source>
        <dbReference type="ARBA" id="ARBA00022833"/>
    </source>
</evidence>
<keyword evidence="9" id="KW-0030">Aminoacyl-tRNA synthetase</keyword>
<dbReference type="InterPro" id="IPR014729">
    <property type="entry name" value="Rossmann-like_a/b/a_fold"/>
</dbReference>
<organism evidence="13 14">
    <name type="scientific">Monosiga brevicollis</name>
    <name type="common">Choanoflagellate</name>
    <dbReference type="NCBI Taxonomy" id="81824"/>
    <lineage>
        <taxon>Eukaryota</taxon>
        <taxon>Choanoflagellata</taxon>
        <taxon>Craspedida</taxon>
        <taxon>Salpingoecidae</taxon>
        <taxon>Monosiga</taxon>
    </lineage>
</organism>
<keyword evidence="3" id="KW-0436">Ligase</keyword>
<evidence type="ECO:0000256" key="3">
    <source>
        <dbReference type="ARBA" id="ARBA00022598"/>
    </source>
</evidence>
<evidence type="ECO:0000259" key="12">
    <source>
        <dbReference type="Pfam" id="PF01406"/>
    </source>
</evidence>
<sequence length="667" mass="75391">FVPQQGPRVTWYACGPTVYDAAHLGHARSYVSFDILRRILREYFGYDVQFVMNITDIDDKIIIRARQQHLVAQFRAQALEDPASSLSTITHAIEDAGREEDPDKRGMLEKALADINAAERLHQTQANPTEGLLPLIDAADFALARYLDANRTTDEFDKDIFLKLSQHWEAEFFQDMSALNVEPADVITRVTGYVPQIVAYIQRIIDNGFAYESNGSVYFDVTKFRTDKDHTYAKLKPEAVGNDKLLSDGEGALSGAGSEKRNQSDFALWKASKPGEPSWTSPWGQGRPGWHIECSAMASDILGDNMDIHSGGVDLQFPHHDNELAQSEAYFQNDQWVNYFLHSGHLHIEGLKMSKSLKNFITIKQALETYTARQIRFMFLLHSWTDTLNYSADAFEEAQVYERVFKEFFLNIKALSREAQGRDAGEKDLLAVFETKKLAIHTALCDNIDTATAMQHARDLVSECNTRLQSMSALTHAMRAVAEYLTRLFVCFGLIPSGEEIGFPRDDGTVSAEAVLMEPLLRFAELRDQIRQLARANKDKDVLELCDKVRDEALPKLGVRLEDKESGAVVKLVDAEELMREKEQEAALKAAKEEEKRRKAAERAAAERKKLEKGKLAPADLFKDDPEFKDCTFDERGVPERDAEGNELPKSTKKRVEKAYNNQAKLH</sequence>
<dbReference type="SUPFAM" id="SSF47323">
    <property type="entry name" value="Anticodon-binding domain of a subclass of class I aminoacyl-tRNA synthetases"/>
    <property type="match status" value="1"/>
</dbReference>
<dbReference type="Proteomes" id="UP000001357">
    <property type="component" value="Unassembled WGS sequence"/>
</dbReference>
<evidence type="ECO:0000256" key="10">
    <source>
        <dbReference type="ARBA" id="ARBA00031499"/>
    </source>
</evidence>
<evidence type="ECO:0000313" key="13">
    <source>
        <dbReference type="EMBL" id="EDQ90779.1"/>
    </source>
</evidence>